<keyword evidence="4" id="KW-0378">Hydrolase</keyword>
<reference evidence="8" key="1">
    <citation type="submission" date="2018-05" db="EMBL/GenBank/DDBJ databases">
        <authorList>
            <person name="Lanie J.A."/>
            <person name="Ng W.-L."/>
            <person name="Kazmierczak K.M."/>
            <person name="Andrzejewski T.M."/>
            <person name="Davidsen T.M."/>
            <person name="Wayne K.J."/>
            <person name="Tettelin H."/>
            <person name="Glass J.I."/>
            <person name="Rusch D."/>
            <person name="Podicherti R."/>
            <person name="Tsui H.-C.T."/>
            <person name="Winkler M.E."/>
        </authorList>
    </citation>
    <scope>NUCLEOTIDE SEQUENCE</scope>
</reference>
<evidence type="ECO:0000256" key="1">
    <source>
        <dbReference type="ARBA" id="ARBA00001947"/>
    </source>
</evidence>
<dbReference type="SUPFAM" id="SSF52317">
    <property type="entry name" value="Class I glutamine amidotransferase-like"/>
    <property type="match status" value="1"/>
</dbReference>
<evidence type="ECO:0000256" key="6">
    <source>
        <dbReference type="ARBA" id="ARBA00023049"/>
    </source>
</evidence>
<dbReference type="CDD" id="cd06240">
    <property type="entry name" value="M14-like"/>
    <property type="match status" value="1"/>
</dbReference>
<evidence type="ECO:0000256" key="5">
    <source>
        <dbReference type="ARBA" id="ARBA00022833"/>
    </source>
</evidence>
<dbReference type="GO" id="GO:0005615">
    <property type="term" value="C:extracellular space"/>
    <property type="evidence" value="ECO:0007669"/>
    <property type="project" value="TreeGrafter"/>
</dbReference>
<evidence type="ECO:0000256" key="3">
    <source>
        <dbReference type="ARBA" id="ARBA00022670"/>
    </source>
</evidence>
<dbReference type="GO" id="GO:0004181">
    <property type="term" value="F:metallocarboxypeptidase activity"/>
    <property type="evidence" value="ECO:0007669"/>
    <property type="project" value="InterPro"/>
</dbReference>
<dbReference type="GO" id="GO:0006508">
    <property type="term" value="P:proteolysis"/>
    <property type="evidence" value="ECO:0007669"/>
    <property type="project" value="UniProtKB-KW"/>
</dbReference>
<evidence type="ECO:0000313" key="8">
    <source>
        <dbReference type="EMBL" id="SVA46428.1"/>
    </source>
</evidence>
<protein>
    <recommendedName>
        <fullName evidence="7">Peptidase M14 domain-containing protein</fullName>
    </recommendedName>
</protein>
<accession>A0A381W374</accession>
<comment type="similarity">
    <text evidence="2">Belongs to the peptidase M14 family.</text>
</comment>
<keyword evidence="3" id="KW-0645">Protease</keyword>
<proteinExistence type="inferred from homology"/>
<dbReference type="PANTHER" id="PTHR11705">
    <property type="entry name" value="PROTEASE FAMILY M14 CARBOXYPEPTIDASE A,B"/>
    <property type="match status" value="1"/>
</dbReference>
<dbReference type="PROSITE" id="PS52035">
    <property type="entry name" value="PEPTIDASE_M14"/>
    <property type="match status" value="1"/>
</dbReference>
<dbReference type="EMBL" id="UINC01010436">
    <property type="protein sequence ID" value="SVA46428.1"/>
    <property type="molecule type" value="Genomic_DNA"/>
</dbReference>
<keyword evidence="6" id="KW-0482">Metalloprotease</keyword>
<dbReference type="GO" id="GO:0008270">
    <property type="term" value="F:zinc ion binding"/>
    <property type="evidence" value="ECO:0007669"/>
    <property type="project" value="InterPro"/>
</dbReference>
<sequence length="886" mass="97675">MKRSIHAFIIAVLVAAGASVLTTQSGVPTPESIIGWAPCADYKLATYEQIDTYFRALADSSDRMQLIEIGKTAEGRTQTMAIISSEANMRNLDRYKEIARTLAQGQVSETTARALANEGKAVVWIDFGLHSTEVAHGQTAPWMAYNAVSDESEEMRNIRDNVIFLLVPNMNPDGTTLVANWYMQHVGTEFEHAPLPELYQKYVGHDNNRDWYMFNQPESRNVGRQLYQEWFPQIIYNQHQTGPFPSRIFIPPFAEPVNPNIPALVMRGINAVGSAMGRRYDQEGKTGVISQVGFDTWWNGGMRTAPYYHNMVGILTEASHASATPATYDPQQFPPRFSNGESTTEPSTFYPNPYLGGEWHIRDTCEYMLTGSMAVLDIGAKRREEWLYNIYQMGRDAIAAGEDETYVISLNQWDPGTAIKLVNVLRRGGIKVDRATGDFILDGIEYPSGSFVVAGAQAFRPHLTDLLNPQVYPDRRLYPGGPPDRPYDITGWTLPFQMDVNVAKHSGLGDQRADVALEPVVGLAQPPSRSMPDQPAGAYVIDTRANDAFIAVNRLLAGGETIYRTTTVVDEGVAYDQWGNPIDTGVWPAGTFLVAVGPNTHARVADAASSLGLTIGTLDALPSTGTVQLTTPRIGLYHAWGGNMDEGWTRWLLEQFEFPYTSLHDAEIRTGNLRDRYDVIVLPDATYQSMLHGLSAERMPVEYTGGMMIAGLANLHEFVTAGGTLVAMDTATELPLEIFDLPISDVTVSQSDSDYYIPGTLLRMAVDNKHPLAFGMPEESTAFFARSPAFTIGRAPSRAERWTGMRPKSPESIRTVASYPSSPDELLKSGWLLGGNVIAGRAAVVEVAIQEGRIVLLGFRVQHRAQSHGTFKLLFNSLLINAIEAS</sequence>
<dbReference type="Gene3D" id="3.40.630.10">
    <property type="entry name" value="Zn peptidases"/>
    <property type="match status" value="1"/>
</dbReference>
<dbReference type="InterPro" id="IPR029062">
    <property type="entry name" value="Class_I_gatase-like"/>
</dbReference>
<name>A0A381W374_9ZZZZ</name>
<dbReference type="InterPro" id="IPR000834">
    <property type="entry name" value="Peptidase_M14"/>
</dbReference>
<evidence type="ECO:0000259" key="7">
    <source>
        <dbReference type="PROSITE" id="PS52035"/>
    </source>
</evidence>
<dbReference type="SUPFAM" id="SSF53187">
    <property type="entry name" value="Zn-dependent exopeptidases"/>
    <property type="match status" value="1"/>
</dbReference>
<organism evidence="8">
    <name type="scientific">marine metagenome</name>
    <dbReference type="NCBI Taxonomy" id="408172"/>
    <lineage>
        <taxon>unclassified sequences</taxon>
        <taxon>metagenomes</taxon>
        <taxon>ecological metagenomes</taxon>
    </lineage>
</organism>
<feature type="domain" description="Peptidase M14" evidence="7">
    <location>
        <begin position="43"/>
        <end position="405"/>
    </location>
</feature>
<evidence type="ECO:0000256" key="2">
    <source>
        <dbReference type="ARBA" id="ARBA00005988"/>
    </source>
</evidence>
<dbReference type="PANTHER" id="PTHR11705:SF143">
    <property type="entry name" value="SLL0236 PROTEIN"/>
    <property type="match status" value="1"/>
</dbReference>
<dbReference type="Pfam" id="PF00246">
    <property type="entry name" value="Peptidase_M14"/>
    <property type="match status" value="1"/>
</dbReference>
<keyword evidence="5" id="KW-0862">Zinc</keyword>
<gene>
    <name evidence="8" type="ORF">METZ01_LOCUS99282</name>
</gene>
<comment type="cofactor">
    <cofactor evidence="1">
        <name>Zn(2+)</name>
        <dbReference type="ChEBI" id="CHEBI:29105"/>
    </cofactor>
</comment>
<dbReference type="AlphaFoldDB" id="A0A381W374"/>
<evidence type="ECO:0000256" key="4">
    <source>
        <dbReference type="ARBA" id="ARBA00022801"/>
    </source>
</evidence>